<evidence type="ECO:0000313" key="2">
    <source>
        <dbReference type="EMBL" id="GGA95279.1"/>
    </source>
</evidence>
<proteinExistence type="predicted"/>
<dbReference type="EMBL" id="BMIG01000004">
    <property type="protein sequence ID" value="GGA95279.1"/>
    <property type="molecule type" value="Genomic_DNA"/>
</dbReference>
<reference evidence="2" key="2">
    <citation type="submission" date="2020-09" db="EMBL/GenBank/DDBJ databases">
        <authorList>
            <person name="Sun Q."/>
            <person name="Zhou Y."/>
        </authorList>
    </citation>
    <scope>NUCLEOTIDE SEQUENCE</scope>
    <source>
        <strain evidence="2">CGMCC 1.15322</strain>
    </source>
</reference>
<feature type="transmembrane region" description="Helical" evidence="1">
    <location>
        <begin position="6"/>
        <end position="25"/>
    </location>
</feature>
<feature type="transmembrane region" description="Helical" evidence="1">
    <location>
        <begin position="37"/>
        <end position="54"/>
    </location>
</feature>
<keyword evidence="3" id="KW-1185">Reference proteome</keyword>
<organism evidence="2 3">
    <name type="scientific">Polaromonas eurypsychrophila</name>
    <dbReference type="NCBI Taxonomy" id="1614635"/>
    <lineage>
        <taxon>Bacteria</taxon>
        <taxon>Pseudomonadati</taxon>
        <taxon>Pseudomonadota</taxon>
        <taxon>Betaproteobacteria</taxon>
        <taxon>Burkholderiales</taxon>
        <taxon>Comamonadaceae</taxon>
        <taxon>Polaromonas</taxon>
    </lineage>
</organism>
<dbReference type="Proteomes" id="UP000620596">
    <property type="component" value="Unassembled WGS sequence"/>
</dbReference>
<keyword evidence="1" id="KW-0472">Membrane</keyword>
<name>A0A916SEH3_9BURK</name>
<dbReference type="RefSeq" id="WP_188707777.1">
    <property type="nucleotide sequence ID" value="NZ_BMIG01000004.1"/>
</dbReference>
<evidence type="ECO:0000313" key="3">
    <source>
        <dbReference type="Proteomes" id="UP000620596"/>
    </source>
</evidence>
<sequence length="58" mass="6172">MAIFRIVIVLLLVAAGISFALFALTSNACYKRAGLRILAGTLVAAFVFFAILIVDQLA</sequence>
<gene>
    <name evidence="2" type="ORF">GCM10011496_15480</name>
</gene>
<evidence type="ECO:0000256" key="1">
    <source>
        <dbReference type="SAM" id="Phobius"/>
    </source>
</evidence>
<accession>A0A916SEH3</accession>
<comment type="caution">
    <text evidence="2">The sequence shown here is derived from an EMBL/GenBank/DDBJ whole genome shotgun (WGS) entry which is preliminary data.</text>
</comment>
<keyword evidence="1" id="KW-1133">Transmembrane helix</keyword>
<dbReference type="AlphaFoldDB" id="A0A916SEH3"/>
<protein>
    <submittedName>
        <fullName evidence="2">Uncharacterized protein</fullName>
    </submittedName>
</protein>
<reference evidence="2" key="1">
    <citation type="journal article" date="2014" name="Int. J. Syst. Evol. Microbiol.">
        <title>Complete genome sequence of Corynebacterium casei LMG S-19264T (=DSM 44701T), isolated from a smear-ripened cheese.</title>
        <authorList>
            <consortium name="US DOE Joint Genome Institute (JGI-PGF)"/>
            <person name="Walter F."/>
            <person name="Albersmeier A."/>
            <person name="Kalinowski J."/>
            <person name="Ruckert C."/>
        </authorList>
    </citation>
    <scope>NUCLEOTIDE SEQUENCE</scope>
    <source>
        <strain evidence="2">CGMCC 1.15322</strain>
    </source>
</reference>
<keyword evidence="1" id="KW-0812">Transmembrane</keyword>